<reference evidence="1 2" key="1">
    <citation type="journal article" date="2015" name="Proc. Natl. Acad. Sci. U.S.A.">
        <title>The resurrection genome of Boea hygrometrica: A blueprint for survival of dehydration.</title>
        <authorList>
            <person name="Xiao L."/>
            <person name="Yang G."/>
            <person name="Zhang L."/>
            <person name="Yang X."/>
            <person name="Zhao S."/>
            <person name="Ji Z."/>
            <person name="Zhou Q."/>
            <person name="Hu M."/>
            <person name="Wang Y."/>
            <person name="Chen M."/>
            <person name="Xu Y."/>
            <person name="Jin H."/>
            <person name="Xiao X."/>
            <person name="Hu G."/>
            <person name="Bao F."/>
            <person name="Hu Y."/>
            <person name="Wan P."/>
            <person name="Li L."/>
            <person name="Deng X."/>
            <person name="Kuang T."/>
            <person name="Xiang C."/>
            <person name="Zhu J.K."/>
            <person name="Oliver M.J."/>
            <person name="He Y."/>
        </authorList>
    </citation>
    <scope>NUCLEOTIDE SEQUENCE [LARGE SCALE GENOMIC DNA]</scope>
    <source>
        <strain evidence="2">cv. XS01</strain>
    </source>
</reference>
<organism evidence="1 2">
    <name type="scientific">Dorcoceras hygrometricum</name>
    <dbReference type="NCBI Taxonomy" id="472368"/>
    <lineage>
        <taxon>Eukaryota</taxon>
        <taxon>Viridiplantae</taxon>
        <taxon>Streptophyta</taxon>
        <taxon>Embryophyta</taxon>
        <taxon>Tracheophyta</taxon>
        <taxon>Spermatophyta</taxon>
        <taxon>Magnoliopsida</taxon>
        <taxon>eudicotyledons</taxon>
        <taxon>Gunneridae</taxon>
        <taxon>Pentapetalae</taxon>
        <taxon>asterids</taxon>
        <taxon>lamiids</taxon>
        <taxon>Lamiales</taxon>
        <taxon>Gesneriaceae</taxon>
        <taxon>Didymocarpoideae</taxon>
        <taxon>Trichosporeae</taxon>
        <taxon>Loxocarpinae</taxon>
        <taxon>Dorcoceras</taxon>
    </lineage>
</organism>
<evidence type="ECO:0000313" key="2">
    <source>
        <dbReference type="Proteomes" id="UP000250235"/>
    </source>
</evidence>
<gene>
    <name evidence="1" type="ORF">F511_07856</name>
</gene>
<proteinExistence type="predicted"/>
<keyword evidence="2" id="KW-1185">Reference proteome</keyword>
<evidence type="ECO:0000313" key="1">
    <source>
        <dbReference type="EMBL" id="KZV57215.1"/>
    </source>
</evidence>
<sequence length="94" mass="10043">MLRSILLLEVVIGRRQNREAAPTFMCCVVQVLYQISRDPVCGNCCVEYRGCEGKRQYRTLISLLGFVSPHAPSGIPGFTAGRGFNPAGGAPGGG</sequence>
<name>A0A2Z7DHQ2_9LAMI</name>
<accession>A0A2Z7DHQ2</accession>
<dbReference type="Proteomes" id="UP000250235">
    <property type="component" value="Unassembled WGS sequence"/>
</dbReference>
<dbReference type="EMBL" id="KQ987391">
    <property type="protein sequence ID" value="KZV57215.1"/>
    <property type="molecule type" value="Genomic_DNA"/>
</dbReference>
<protein>
    <submittedName>
        <fullName evidence="1">Uncharacterized protein</fullName>
    </submittedName>
</protein>
<dbReference type="AlphaFoldDB" id="A0A2Z7DHQ2"/>